<evidence type="ECO:0000313" key="2">
    <source>
        <dbReference type="EMBL" id="KAK8101589.1"/>
    </source>
</evidence>
<sequence>MGLNINKKGNESSPTPVIGVSRKDFKLLLRRESLADRAKRLSHALRAHQIEIEARYREVAARYQEVLELRWVFLKAQCMEQARQLFGTHLSHVVYDTVFRGIEGIRDSVGVRAERATLVVSIHCVNRRAGSSDSTTSLFPAEETPLSQHPTREQQMYELELLDGCLAATLKERPQWMPQHLVLEIFDWQSGDGSNGINNTTATETSRCVSRRRAEVCRGTFNACAAMRKETQAQLTEAAKVSDDTASICNNDSGIELCDEVAAAC</sequence>
<name>A0AAW0QH60_9PEZI</name>
<organism evidence="2 3">
    <name type="scientific">Apiospora kogelbergensis</name>
    <dbReference type="NCBI Taxonomy" id="1337665"/>
    <lineage>
        <taxon>Eukaryota</taxon>
        <taxon>Fungi</taxon>
        <taxon>Dikarya</taxon>
        <taxon>Ascomycota</taxon>
        <taxon>Pezizomycotina</taxon>
        <taxon>Sordariomycetes</taxon>
        <taxon>Xylariomycetidae</taxon>
        <taxon>Amphisphaeriales</taxon>
        <taxon>Apiosporaceae</taxon>
        <taxon>Apiospora</taxon>
    </lineage>
</organism>
<feature type="region of interest" description="Disordered" evidence="1">
    <location>
        <begin position="130"/>
        <end position="151"/>
    </location>
</feature>
<protein>
    <submittedName>
        <fullName evidence="2">Uncharacterized protein</fullName>
    </submittedName>
</protein>
<keyword evidence="3" id="KW-1185">Reference proteome</keyword>
<comment type="caution">
    <text evidence="2">The sequence shown here is derived from an EMBL/GenBank/DDBJ whole genome shotgun (WGS) entry which is preliminary data.</text>
</comment>
<proteinExistence type="predicted"/>
<evidence type="ECO:0000313" key="3">
    <source>
        <dbReference type="Proteomes" id="UP001392437"/>
    </source>
</evidence>
<reference evidence="2 3" key="1">
    <citation type="submission" date="2023-01" db="EMBL/GenBank/DDBJ databases">
        <title>Analysis of 21 Apiospora genomes using comparative genomics revels a genus with tremendous synthesis potential of carbohydrate active enzymes and secondary metabolites.</title>
        <authorList>
            <person name="Sorensen T."/>
        </authorList>
    </citation>
    <scope>NUCLEOTIDE SEQUENCE [LARGE SCALE GENOMIC DNA]</scope>
    <source>
        <strain evidence="2 3">CBS 117206</strain>
    </source>
</reference>
<dbReference type="AlphaFoldDB" id="A0AAW0QH60"/>
<dbReference type="Proteomes" id="UP001392437">
    <property type="component" value="Unassembled WGS sequence"/>
</dbReference>
<gene>
    <name evidence="2" type="ORF">PG999_011963</name>
</gene>
<dbReference type="EMBL" id="JAQQWP010000009">
    <property type="protein sequence ID" value="KAK8101589.1"/>
    <property type="molecule type" value="Genomic_DNA"/>
</dbReference>
<evidence type="ECO:0000256" key="1">
    <source>
        <dbReference type="SAM" id="MobiDB-lite"/>
    </source>
</evidence>
<accession>A0AAW0QH60</accession>